<accession>A0A6P7KJ74</accession>
<keyword evidence="6" id="KW-0597">Phosphoprotein</keyword>
<dbReference type="SMART" id="SM00487">
    <property type="entry name" value="DEXDc"/>
    <property type="match status" value="1"/>
</dbReference>
<dbReference type="PANTHER" id="PTHR14074:SF14">
    <property type="entry name" value="INTERFERON-INDUCED HELICASE C DOMAIN-CONTAINING PROTEIN 1"/>
    <property type="match status" value="1"/>
</dbReference>
<proteinExistence type="inferred from homology"/>
<evidence type="ECO:0000259" key="22">
    <source>
        <dbReference type="PROSITE" id="PS51194"/>
    </source>
</evidence>
<evidence type="ECO:0000256" key="20">
    <source>
        <dbReference type="SAM" id="MobiDB-lite"/>
    </source>
</evidence>
<dbReference type="Gene3D" id="1.10.533.10">
    <property type="entry name" value="Death Domain, Fas"/>
    <property type="match status" value="2"/>
</dbReference>
<evidence type="ECO:0000256" key="16">
    <source>
        <dbReference type="ARBA" id="ARBA00022859"/>
    </source>
</evidence>
<evidence type="ECO:0000256" key="3">
    <source>
        <dbReference type="ARBA" id="ARBA00012552"/>
    </source>
</evidence>
<evidence type="ECO:0000256" key="15">
    <source>
        <dbReference type="ARBA" id="ARBA00022843"/>
    </source>
</evidence>
<sequence length="978" mass="111372">MAADGDETQERLIEDFRPRLTMYIRVDQVLDHIHFIEDVQKEQIAHKAKTEGNSSAAGLLINAVLRRPHSQGWFTEFVDALINGGCQYAADYMQLNLPDPKEEAENDGRVRLIELLSPRLVDMQTGVVCAHCFSEGLLTRDDSEAITAETANRGPRSGARELLRRIVRGRPEWFSKFLRILRETEHVFLYHELTGSSPDNDTQDEKMLSLKDEPAGTEAMECEAAGSQSFDSTLEISMTEEPEDEDMYASSDLPNSSELSQPDGSDSVAAARGPEEDDIVLRDYQMEVARPALEGKNIIICLPTGSGKTRVAVYITKKHLDGRRAEGKPGKVVILVNKVPLVEQHYSTEFLPFLRPTYKVERVSGDSQLKISFTEIVEKNDIIICTAQILENFLERSNKGEDEGVKLTDLSLIVIDECHHTQKGEVYNHIMMQYLKLKHKNKKLMKVGKKHKPLPQILGLTASPGVGGAAKMEDAQKHVLRICANLDASRIMTCNLGEHKKEPRKLVEFVEDRKEDPFGDVIKKIMNTIHSHAGLNPTCELGSQNYEQWVVQKLRTAEKEEDQKVRVCAEHLRQYTEGLTLSNTIRMCDAFSFLNNYHVEENKRKTSPDAEQKIQITDTERFLFNLFQENKQMLEKLTENPQYENDSLSKLRVKILQEFSSREQARGIIFTKTRRSAMALCQWIKENPKFADMEVRASYVIGGGDQSVVKPMTSAEQKDVLKKFGNGEVNLLIATTVAEEGLDIPECNFVIRYGLVTNEIAMIQAQGRGRAEDSTYTLVEVKNSGVAKKEVVNEYRIKLMNKAIEKIKGMKQEEYDKQIIEFQIQAILEEKVRLTKKKQQDIKRQNPADVMFSCRSCNLDVCKGDDIQIIENMHKVNVTPQFRELFNERENKTLQERRLDYETNGVIACKKCGETWGSMMLYRGIDCPCLHVKNFLVTINGKKHKFAKWKELPINFPAFDYAEQAFRFAETSDDEDSE</sequence>
<keyword evidence="11" id="KW-0378">Hydrolase</keyword>
<dbReference type="GO" id="GO:0003725">
    <property type="term" value="F:double-stranded RNA binding"/>
    <property type="evidence" value="ECO:0007669"/>
    <property type="project" value="TreeGrafter"/>
</dbReference>
<evidence type="ECO:0000256" key="13">
    <source>
        <dbReference type="ARBA" id="ARBA00022833"/>
    </source>
</evidence>
<dbReference type="InterPro" id="IPR051363">
    <property type="entry name" value="RLR_Helicase"/>
</dbReference>
<organism evidence="24 25">
    <name type="scientific">Parambassis ranga</name>
    <name type="common">Indian glassy fish</name>
    <dbReference type="NCBI Taxonomy" id="210632"/>
    <lineage>
        <taxon>Eukaryota</taxon>
        <taxon>Metazoa</taxon>
        <taxon>Chordata</taxon>
        <taxon>Craniata</taxon>
        <taxon>Vertebrata</taxon>
        <taxon>Euteleostomi</taxon>
        <taxon>Actinopterygii</taxon>
        <taxon>Neopterygii</taxon>
        <taxon>Teleostei</taxon>
        <taxon>Neoteleostei</taxon>
        <taxon>Acanthomorphata</taxon>
        <taxon>Ovalentaria</taxon>
        <taxon>Ambassidae</taxon>
        <taxon>Parambassis</taxon>
    </lineage>
</organism>
<dbReference type="SMART" id="SM00490">
    <property type="entry name" value="HELICc"/>
    <property type="match status" value="1"/>
</dbReference>
<evidence type="ECO:0000259" key="21">
    <source>
        <dbReference type="PROSITE" id="PS51192"/>
    </source>
</evidence>
<keyword evidence="15" id="KW-0832">Ubl conjugation</keyword>
<evidence type="ECO:0000256" key="7">
    <source>
        <dbReference type="ARBA" id="ARBA00022588"/>
    </source>
</evidence>
<dbReference type="InterPro" id="IPR014001">
    <property type="entry name" value="Helicase_ATP-bd"/>
</dbReference>
<dbReference type="Gene3D" id="3.40.50.300">
    <property type="entry name" value="P-loop containing nucleotide triphosphate hydrolases"/>
    <property type="match status" value="2"/>
</dbReference>
<dbReference type="InterPro" id="IPR001650">
    <property type="entry name" value="Helicase_C-like"/>
</dbReference>
<name>A0A6P7KJ74_9TELE</name>
<evidence type="ECO:0000256" key="17">
    <source>
        <dbReference type="ARBA" id="ARBA00022884"/>
    </source>
</evidence>
<feature type="compositionally biased region" description="Polar residues" evidence="20">
    <location>
        <begin position="252"/>
        <end position="264"/>
    </location>
</feature>
<dbReference type="Pfam" id="PF00270">
    <property type="entry name" value="DEAD"/>
    <property type="match status" value="1"/>
</dbReference>
<dbReference type="GeneID" id="114453837"/>
<dbReference type="GO" id="GO:0039530">
    <property type="term" value="P:MDA-5 signaling pathway"/>
    <property type="evidence" value="ECO:0007669"/>
    <property type="project" value="TreeGrafter"/>
</dbReference>
<reference evidence="25" key="1">
    <citation type="submission" date="2025-08" db="UniProtKB">
        <authorList>
            <consortium name="RefSeq"/>
        </authorList>
    </citation>
    <scope>IDENTIFICATION</scope>
</reference>
<dbReference type="SUPFAM" id="SSF52540">
    <property type="entry name" value="P-loop containing nucleoside triphosphate hydrolases"/>
    <property type="match status" value="2"/>
</dbReference>
<keyword evidence="18" id="KW-0051">Antiviral defense</keyword>
<dbReference type="Pfam" id="PF11648">
    <property type="entry name" value="RIG-I_C-RD"/>
    <property type="match status" value="1"/>
</dbReference>
<evidence type="ECO:0000256" key="14">
    <source>
        <dbReference type="ARBA" id="ARBA00022840"/>
    </source>
</evidence>
<keyword evidence="7" id="KW-0399">Innate immunity</keyword>
<dbReference type="CTD" id="64135"/>
<keyword evidence="24" id="KW-1185">Reference proteome</keyword>
<keyword evidence="8" id="KW-0479">Metal-binding</keyword>
<dbReference type="PROSITE" id="PS51194">
    <property type="entry name" value="HELICASE_CTER"/>
    <property type="match status" value="1"/>
</dbReference>
<dbReference type="InterPro" id="IPR011029">
    <property type="entry name" value="DEATH-like_dom_sf"/>
</dbReference>
<dbReference type="PANTHER" id="PTHR14074">
    <property type="entry name" value="HELICASE WITH DEATH DOMAIN-RELATED"/>
    <property type="match status" value="1"/>
</dbReference>
<evidence type="ECO:0000259" key="23">
    <source>
        <dbReference type="PROSITE" id="PS51789"/>
    </source>
</evidence>
<evidence type="ECO:0000256" key="9">
    <source>
        <dbReference type="ARBA" id="ARBA00022737"/>
    </source>
</evidence>
<dbReference type="AlphaFoldDB" id="A0A6P7KJ74"/>
<keyword evidence="13" id="KW-0862">Zinc</keyword>
<evidence type="ECO:0000256" key="1">
    <source>
        <dbReference type="ARBA" id="ARBA00004496"/>
    </source>
</evidence>
<evidence type="ECO:0000256" key="11">
    <source>
        <dbReference type="ARBA" id="ARBA00022801"/>
    </source>
</evidence>
<evidence type="ECO:0000256" key="18">
    <source>
        <dbReference type="ARBA" id="ARBA00023118"/>
    </source>
</evidence>
<dbReference type="GO" id="GO:0016787">
    <property type="term" value="F:hydrolase activity"/>
    <property type="evidence" value="ECO:0007669"/>
    <property type="project" value="UniProtKB-KW"/>
</dbReference>
<dbReference type="InterPro" id="IPR038557">
    <property type="entry name" value="RLR_C_sf"/>
</dbReference>
<dbReference type="PROSITE" id="PS51789">
    <property type="entry name" value="RLR_CTR"/>
    <property type="match status" value="1"/>
</dbReference>
<dbReference type="RefSeq" id="XP_028289550.1">
    <property type="nucleotide sequence ID" value="XM_028433749.1"/>
</dbReference>
<evidence type="ECO:0000256" key="8">
    <source>
        <dbReference type="ARBA" id="ARBA00022723"/>
    </source>
</evidence>
<dbReference type="PROSITE" id="PS51192">
    <property type="entry name" value="HELICASE_ATP_BIND_1"/>
    <property type="match status" value="1"/>
</dbReference>
<evidence type="ECO:0000256" key="6">
    <source>
        <dbReference type="ARBA" id="ARBA00022553"/>
    </source>
</evidence>
<evidence type="ECO:0000256" key="2">
    <source>
        <dbReference type="ARBA" id="ARBA00006866"/>
    </source>
</evidence>
<dbReference type="InterPro" id="IPR021673">
    <property type="entry name" value="RLR_CTR"/>
</dbReference>
<dbReference type="Proteomes" id="UP000515145">
    <property type="component" value="Chromosome 21"/>
</dbReference>
<evidence type="ECO:0000256" key="5">
    <source>
        <dbReference type="ARBA" id="ARBA00022499"/>
    </source>
</evidence>
<dbReference type="InterPro" id="IPR027417">
    <property type="entry name" value="P-loop_NTPase"/>
</dbReference>
<comment type="catalytic activity">
    <reaction evidence="19">
        <text>ATP + H2O = ADP + phosphate + H(+)</text>
        <dbReference type="Rhea" id="RHEA:13065"/>
        <dbReference type="ChEBI" id="CHEBI:15377"/>
        <dbReference type="ChEBI" id="CHEBI:15378"/>
        <dbReference type="ChEBI" id="CHEBI:30616"/>
        <dbReference type="ChEBI" id="CHEBI:43474"/>
        <dbReference type="ChEBI" id="CHEBI:456216"/>
        <dbReference type="EC" id="3.6.4.13"/>
    </reaction>
    <physiologicalReaction direction="left-to-right" evidence="19">
        <dbReference type="Rhea" id="RHEA:13066"/>
    </physiologicalReaction>
</comment>
<evidence type="ECO:0000256" key="19">
    <source>
        <dbReference type="ARBA" id="ARBA00049390"/>
    </source>
</evidence>
<keyword evidence="12 25" id="KW-0347">Helicase</keyword>
<keyword evidence="5" id="KW-1017">Isopeptide bond</keyword>
<comment type="subcellular location">
    <subcellularLocation>
        <location evidence="1">Cytoplasm</location>
    </subcellularLocation>
</comment>
<evidence type="ECO:0000313" key="25">
    <source>
        <dbReference type="RefSeq" id="XP_028289550.1"/>
    </source>
</evidence>
<evidence type="ECO:0000256" key="12">
    <source>
        <dbReference type="ARBA" id="ARBA00022806"/>
    </source>
</evidence>
<dbReference type="InParanoid" id="A0A6P7KJ74"/>
<evidence type="ECO:0000313" key="24">
    <source>
        <dbReference type="Proteomes" id="UP000515145"/>
    </source>
</evidence>
<evidence type="ECO:0000256" key="10">
    <source>
        <dbReference type="ARBA" id="ARBA00022741"/>
    </source>
</evidence>
<dbReference type="CDD" id="cd08819">
    <property type="entry name" value="CARD_MDA5_r2"/>
    <property type="match status" value="1"/>
</dbReference>
<protein>
    <recommendedName>
        <fullName evidence="3">RNA helicase</fullName>
        <ecNumber evidence="3">3.6.4.13</ecNumber>
    </recommendedName>
</protein>
<keyword evidence="10" id="KW-0547">Nucleotide-binding</keyword>
<keyword evidence="16" id="KW-0391">Immunity</keyword>
<dbReference type="Gene3D" id="2.170.150.30">
    <property type="entry name" value="RIG-I-like receptor, C-terminal regulatory domain"/>
    <property type="match status" value="1"/>
</dbReference>
<dbReference type="InterPro" id="IPR031964">
    <property type="entry name" value="CARD_dom"/>
</dbReference>
<keyword evidence="17" id="KW-0694">RNA-binding</keyword>
<dbReference type="GO" id="GO:0140374">
    <property type="term" value="P:antiviral innate immune response"/>
    <property type="evidence" value="ECO:0007669"/>
    <property type="project" value="TreeGrafter"/>
</dbReference>
<dbReference type="Pfam" id="PF00271">
    <property type="entry name" value="Helicase_C"/>
    <property type="match status" value="1"/>
</dbReference>
<dbReference type="GO" id="GO:0005737">
    <property type="term" value="C:cytoplasm"/>
    <property type="evidence" value="ECO:0007669"/>
    <property type="project" value="UniProtKB-SubCell"/>
</dbReference>
<comment type="similarity">
    <text evidence="2">Belongs to the helicase family. RLR subfamily.</text>
</comment>
<dbReference type="Gene3D" id="1.20.1320.30">
    <property type="match status" value="1"/>
</dbReference>
<dbReference type="InterPro" id="IPR011545">
    <property type="entry name" value="DEAD/DEAH_box_helicase_dom"/>
</dbReference>
<dbReference type="GO" id="GO:0003724">
    <property type="term" value="F:RNA helicase activity"/>
    <property type="evidence" value="ECO:0007669"/>
    <property type="project" value="UniProtKB-EC"/>
</dbReference>
<keyword evidence="4" id="KW-0963">Cytoplasm</keyword>
<keyword evidence="9" id="KW-0677">Repeat</keyword>
<dbReference type="GO" id="GO:0003727">
    <property type="term" value="F:single-stranded RNA binding"/>
    <property type="evidence" value="ECO:0007669"/>
    <property type="project" value="TreeGrafter"/>
</dbReference>
<dbReference type="InterPro" id="IPR041204">
    <property type="entry name" value="RIG-I-like_C"/>
</dbReference>
<dbReference type="OrthoDB" id="416741at2759"/>
<dbReference type="GO" id="GO:0008270">
    <property type="term" value="F:zinc ion binding"/>
    <property type="evidence" value="ECO:0007669"/>
    <property type="project" value="TreeGrafter"/>
</dbReference>
<feature type="domain" description="RLR CTR" evidence="23">
    <location>
        <begin position="839"/>
        <end position="966"/>
    </location>
</feature>
<keyword evidence="14" id="KW-0067">ATP-binding</keyword>
<feature type="domain" description="Helicase C-terminal" evidence="22">
    <location>
        <begin position="647"/>
        <end position="815"/>
    </location>
</feature>
<evidence type="ECO:0000256" key="4">
    <source>
        <dbReference type="ARBA" id="ARBA00022490"/>
    </source>
</evidence>
<feature type="domain" description="Helicase ATP-binding" evidence="21">
    <location>
        <begin position="289"/>
        <end position="482"/>
    </location>
</feature>
<dbReference type="EC" id="3.6.4.13" evidence="3"/>
<feature type="region of interest" description="Disordered" evidence="20">
    <location>
        <begin position="240"/>
        <end position="276"/>
    </location>
</feature>
<dbReference type="Pfam" id="PF18119">
    <property type="entry name" value="RIG-I_C"/>
    <property type="match status" value="1"/>
</dbReference>
<dbReference type="GO" id="GO:0005524">
    <property type="term" value="F:ATP binding"/>
    <property type="evidence" value="ECO:0007669"/>
    <property type="project" value="UniProtKB-KW"/>
</dbReference>
<gene>
    <name evidence="25" type="primary">ifih1</name>
</gene>
<dbReference type="Pfam" id="PF16739">
    <property type="entry name" value="CARD_2"/>
    <property type="match status" value="2"/>
</dbReference>